<dbReference type="Proteomes" id="UP000078200">
    <property type="component" value="Unassembled WGS sequence"/>
</dbReference>
<dbReference type="AlphaFoldDB" id="A0A1A9UHS4"/>
<evidence type="ECO:0000256" key="2">
    <source>
        <dbReference type="SAM" id="SignalP"/>
    </source>
</evidence>
<dbReference type="PANTHER" id="PTHR36299:SF3">
    <property type="entry name" value="FI03431P"/>
    <property type="match status" value="1"/>
</dbReference>
<feature type="chain" id="PRO_5008398527" evidence="2">
    <location>
        <begin position="22"/>
        <end position="431"/>
    </location>
</feature>
<feature type="compositionally biased region" description="Acidic residues" evidence="1">
    <location>
        <begin position="269"/>
        <end position="307"/>
    </location>
</feature>
<dbReference type="VEuPathDB" id="VectorBase:GAUT005296"/>
<evidence type="ECO:0000313" key="5">
    <source>
        <dbReference type="Proteomes" id="UP000078200"/>
    </source>
</evidence>
<feature type="signal peptide" evidence="2">
    <location>
        <begin position="1"/>
        <end position="21"/>
    </location>
</feature>
<feature type="region of interest" description="Disordered" evidence="1">
    <location>
        <begin position="246"/>
        <end position="387"/>
    </location>
</feature>
<feature type="domain" description="DUF4773" evidence="3">
    <location>
        <begin position="125"/>
        <end position="239"/>
    </location>
</feature>
<proteinExistence type="predicted"/>
<dbReference type="Pfam" id="PF15998">
    <property type="entry name" value="DUF4773"/>
    <property type="match status" value="1"/>
</dbReference>
<keyword evidence="2" id="KW-0732">Signal</keyword>
<dbReference type="InterPro" id="IPR031941">
    <property type="entry name" value="DUF4773"/>
</dbReference>
<evidence type="ECO:0000256" key="1">
    <source>
        <dbReference type="SAM" id="MobiDB-lite"/>
    </source>
</evidence>
<sequence>MTRLWLSLFLTLAVCFSGFEAVTIFRPAQGISNNFKQLNLSPEEIDPNVAPPESIINGDQDDYIYFNSGTTGATQSSELIDDSINEISLASPAVTPLITATTPATLLNSTPTKNTNDSGGLIKFCKCTENHCDCCRDFNLPFIPIKGPGCAKITYLGDEKMSVTLKYGDLTLASRTISSKKARPFCVGLPGGYSKFCGRIYGLSKAKRNFKACLGFELRADDEIEAALRVSCFKFGPEGLRVAEAEPFPTPVKKEDDDDDDIFGFGAGGDEDDDEDDYDEEENDEADADADYAEDEDDDNDNEEAPADADYGGFSLGGLFDDDDSEDESENDSKPVDVTALSTPSSRVTDAAQNKNEVGTLAAQIPTPSKPGGNKMNEPYTKANNSISLKVKTKSKILKKNKKKKSADISESDYALAFINASIARSQQHNY</sequence>
<dbReference type="PANTHER" id="PTHR36299">
    <property type="entry name" value="AGAP008005-PA"/>
    <property type="match status" value="1"/>
</dbReference>
<feature type="compositionally biased region" description="Acidic residues" evidence="1">
    <location>
        <begin position="320"/>
        <end position="330"/>
    </location>
</feature>
<evidence type="ECO:0000313" key="4">
    <source>
        <dbReference type="EnsemblMetazoa" id="GAUT005296-PA"/>
    </source>
</evidence>
<evidence type="ECO:0000259" key="3">
    <source>
        <dbReference type="Pfam" id="PF15998"/>
    </source>
</evidence>
<dbReference type="EnsemblMetazoa" id="GAUT005296-RA">
    <property type="protein sequence ID" value="GAUT005296-PA"/>
    <property type="gene ID" value="GAUT005296"/>
</dbReference>
<dbReference type="STRING" id="7395.A0A1A9UHS4"/>
<accession>A0A1A9UHS4</accession>
<reference evidence="4" key="1">
    <citation type="submission" date="2020-05" db="UniProtKB">
        <authorList>
            <consortium name="EnsemblMetazoa"/>
        </authorList>
    </citation>
    <scope>IDENTIFICATION</scope>
    <source>
        <strain evidence="4">TTRI</strain>
    </source>
</reference>
<name>A0A1A9UHS4_GLOAU</name>
<keyword evidence="5" id="KW-1185">Reference proteome</keyword>
<feature type="compositionally biased region" description="Polar residues" evidence="1">
    <location>
        <begin position="340"/>
        <end position="357"/>
    </location>
</feature>
<organism evidence="4 5">
    <name type="scientific">Glossina austeni</name>
    <name type="common">Savannah tsetse fly</name>
    <dbReference type="NCBI Taxonomy" id="7395"/>
    <lineage>
        <taxon>Eukaryota</taxon>
        <taxon>Metazoa</taxon>
        <taxon>Ecdysozoa</taxon>
        <taxon>Arthropoda</taxon>
        <taxon>Hexapoda</taxon>
        <taxon>Insecta</taxon>
        <taxon>Pterygota</taxon>
        <taxon>Neoptera</taxon>
        <taxon>Endopterygota</taxon>
        <taxon>Diptera</taxon>
        <taxon>Brachycera</taxon>
        <taxon>Muscomorpha</taxon>
        <taxon>Hippoboscoidea</taxon>
        <taxon>Glossinidae</taxon>
        <taxon>Glossina</taxon>
    </lineage>
</organism>
<protein>
    <submittedName>
        <fullName evidence="4">DUF4773 domain-containing protein</fullName>
    </submittedName>
</protein>